<dbReference type="EMBL" id="JBHTOQ010000027">
    <property type="protein sequence ID" value="MFD1482242.1"/>
    <property type="molecule type" value="Genomic_DNA"/>
</dbReference>
<evidence type="ECO:0000313" key="2">
    <source>
        <dbReference type="EMBL" id="MFD1482242.1"/>
    </source>
</evidence>
<dbReference type="RefSeq" id="WP_131575716.1">
    <property type="nucleotide sequence ID" value="NZ_JBHTOQ010000027.1"/>
</dbReference>
<organism evidence="2 3">
    <name type="scientific">Paracoccus nototheniae</name>
    <dbReference type="NCBI Taxonomy" id="2489002"/>
    <lineage>
        <taxon>Bacteria</taxon>
        <taxon>Pseudomonadati</taxon>
        <taxon>Pseudomonadota</taxon>
        <taxon>Alphaproteobacteria</taxon>
        <taxon>Rhodobacterales</taxon>
        <taxon>Paracoccaceae</taxon>
        <taxon>Paracoccus</taxon>
    </lineage>
</organism>
<sequence>MGVMRHAPAALILMLMLAACSEGADSDYPALMPTDQILAEPALPAHVGAVRTDAGPVEAATLSRAEALRARARALSGPVVGDDLRRRAGG</sequence>
<keyword evidence="1" id="KW-0732">Signal</keyword>
<dbReference type="Proteomes" id="UP001597302">
    <property type="component" value="Unassembled WGS sequence"/>
</dbReference>
<dbReference type="PROSITE" id="PS51257">
    <property type="entry name" value="PROKAR_LIPOPROTEIN"/>
    <property type="match status" value="1"/>
</dbReference>
<gene>
    <name evidence="2" type="ORF">ACFQ5P_13175</name>
</gene>
<evidence type="ECO:0000313" key="3">
    <source>
        <dbReference type="Proteomes" id="UP001597302"/>
    </source>
</evidence>
<comment type="caution">
    <text evidence="2">The sequence shown here is derived from an EMBL/GenBank/DDBJ whole genome shotgun (WGS) entry which is preliminary data.</text>
</comment>
<keyword evidence="3" id="KW-1185">Reference proteome</keyword>
<reference evidence="3" key="1">
    <citation type="journal article" date="2019" name="Int. J. Syst. Evol. Microbiol.">
        <title>The Global Catalogue of Microorganisms (GCM) 10K type strain sequencing project: providing services to taxonomists for standard genome sequencing and annotation.</title>
        <authorList>
            <consortium name="The Broad Institute Genomics Platform"/>
            <consortium name="The Broad Institute Genome Sequencing Center for Infectious Disease"/>
            <person name="Wu L."/>
            <person name="Ma J."/>
        </authorList>
    </citation>
    <scope>NUCLEOTIDE SEQUENCE [LARGE SCALE GENOMIC DNA]</scope>
    <source>
        <strain evidence="3">CCM 8875</strain>
    </source>
</reference>
<accession>A0ABW4DWX1</accession>
<feature type="signal peptide" evidence="1">
    <location>
        <begin position="1"/>
        <end position="24"/>
    </location>
</feature>
<name>A0ABW4DWX1_9RHOB</name>
<protein>
    <submittedName>
        <fullName evidence="2">Uncharacterized protein</fullName>
    </submittedName>
</protein>
<proteinExistence type="predicted"/>
<feature type="chain" id="PRO_5045615382" evidence="1">
    <location>
        <begin position="25"/>
        <end position="90"/>
    </location>
</feature>
<evidence type="ECO:0000256" key="1">
    <source>
        <dbReference type="SAM" id="SignalP"/>
    </source>
</evidence>